<dbReference type="AlphaFoldDB" id="A0A2Y4LK72"/>
<evidence type="ECO:0000313" key="2">
    <source>
        <dbReference type="Proteomes" id="UP000260191"/>
    </source>
</evidence>
<gene>
    <name evidence="1" type="ORF">SAMEA3710514_05293</name>
</gene>
<sequence length="46" mass="5452">MIGNFNPKKNKIVVSYFFNILRECVFICLYILRLNFIKGLNIKSII</sequence>
<accession>A0A2Y4LK72</accession>
<evidence type="ECO:0000313" key="1">
    <source>
        <dbReference type="EMBL" id="SVH92369.1"/>
    </source>
</evidence>
<organism evidence="1 2">
    <name type="scientific">Shigella flexneri</name>
    <dbReference type="NCBI Taxonomy" id="623"/>
    <lineage>
        <taxon>Bacteria</taxon>
        <taxon>Pseudomonadati</taxon>
        <taxon>Pseudomonadota</taxon>
        <taxon>Gammaproteobacteria</taxon>
        <taxon>Enterobacterales</taxon>
        <taxon>Enterobacteriaceae</taxon>
        <taxon>Shigella</taxon>
    </lineage>
</organism>
<dbReference type="Proteomes" id="UP000260191">
    <property type="component" value="Unassembled WGS sequence"/>
</dbReference>
<name>A0A2Y4LK72_SHIFL</name>
<dbReference type="EMBL" id="UIPR01000242">
    <property type="protein sequence ID" value="SVH92369.1"/>
    <property type="molecule type" value="Genomic_DNA"/>
</dbReference>
<protein>
    <submittedName>
        <fullName evidence="1">Uncharacterized protein</fullName>
    </submittedName>
</protein>
<reference evidence="1 2" key="1">
    <citation type="submission" date="2018-06" db="EMBL/GenBank/DDBJ databases">
        <authorList>
            <consortium name="Pathogen Informatics"/>
            <person name="Doyle S."/>
        </authorList>
    </citation>
    <scope>NUCLEOTIDE SEQUENCE [LARGE SCALE GENOMIC DNA]</scope>
    <source>
        <strain evidence="1 2">4028STDY6275000</strain>
    </source>
</reference>
<proteinExistence type="predicted"/>